<evidence type="ECO:0000313" key="1">
    <source>
        <dbReference type="EMBL" id="MDR7121175.1"/>
    </source>
</evidence>
<sequence length="394" mass="45429">MDFTRIVLLLVAMTSQSCVLHNADPQFQASLEPPVTSIAQFQQPASLPELDQLFYLNDKQQQDFLNYFHSSAQATNPAEQRLYNYLQNKLMYFSYEGANYPAQVALEQFRGNCMTLALLTSALAKLVNIEVGYKVIYQEPLIDYKDNIFISSNHIRTYLYKAADESKQGSLILQRAALVIDYFPENTDLVGKNISPTRFYAMLYNNLAADALLLGDSDSAFFLSQKALQQDPTYTPAVNMIALMYHRKNAFTEAMQWFDYGMKLQDNQITLLTNYRDLAAKMDNQQLLEKINQQIMSHDDDNPYAWLALAIDAERNKQFSHARLYYKKLLEKAPYLHNANLALVRLYVQEQNFSAAQKLVEQAINYAYEPERLQLYNTKLAALKQHRKTIQQPH</sequence>
<keyword evidence="2" id="KW-1185">Reference proteome</keyword>
<protein>
    <submittedName>
        <fullName evidence="1">Tfp pilus assembly protein PilF</fullName>
    </submittedName>
</protein>
<dbReference type="Gene3D" id="1.25.40.10">
    <property type="entry name" value="Tetratricopeptide repeat domain"/>
    <property type="match status" value="2"/>
</dbReference>
<dbReference type="PROSITE" id="PS51257">
    <property type="entry name" value="PROKAR_LIPOPROTEIN"/>
    <property type="match status" value="1"/>
</dbReference>
<reference evidence="1 2" key="1">
    <citation type="submission" date="2023-07" db="EMBL/GenBank/DDBJ databases">
        <title>Sorghum-associated microbial communities from plants grown in Nebraska, USA.</title>
        <authorList>
            <person name="Schachtman D."/>
        </authorList>
    </citation>
    <scope>NUCLEOTIDE SEQUENCE [LARGE SCALE GENOMIC DNA]</scope>
    <source>
        <strain evidence="1 2">4138</strain>
    </source>
</reference>
<dbReference type="SMART" id="SM00028">
    <property type="entry name" value="TPR"/>
    <property type="match status" value="3"/>
</dbReference>
<accession>A0ABU1VZN9</accession>
<evidence type="ECO:0000313" key="2">
    <source>
        <dbReference type="Proteomes" id="UP001257909"/>
    </source>
</evidence>
<proteinExistence type="predicted"/>
<dbReference type="SUPFAM" id="SSF81901">
    <property type="entry name" value="HCP-like"/>
    <property type="match status" value="1"/>
</dbReference>
<gene>
    <name evidence="1" type="ORF">J2W69_002116</name>
</gene>
<comment type="caution">
    <text evidence="1">The sequence shown here is derived from an EMBL/GenBank/DDBJ whole genome shotgun (WGS) entry which is preliminary data.</text>
</comment>
<dbReference type="InterPro" id="IPR019734">
    <property type="entry name" value="TPR_rpt"/>
</dbReference>
<dbReference type="InterPro" id="IPR011990">
    <property type="entry name" value="TPR-like_helical_dom_sf"/>
</dbReference>
<dbReference type="RefSeq" id="WP_310277843.1">
    <property type="nucleotide sequence ID" value="NZ_JAVDWR010000005.1"/>
</dbReference>
<dbReference type="EMBL" id="JAVDWR010000005">
    <property type="protein sequence ID" value="MDR7121175.1"/>
    <property type="molecule type" value="Genomic_DNA"/>
</dbReference>
<name>A0ABU1VZN9_9GAMM</name>
<organism evidence="1 2">
    <name type="scientific">Rheinheimera soli</name>
    <dbReference type="NCBI Taxonomy" id="443616"/>
    <lineage>
        <taxon>Bacteria</taxon>
        <taxon>Pseudomonadati</taxon>
        <taxon>Pseudomonadota</taxon>
        <taxon>Gammaproteobacteria</taxon>
        <taxon>Chromatiales</taxon>
        <taxon>Chromatiaceae</taxon>
        <taxon>Rheinheimera</taxon>
    </lineage>
</organism>
<dbReference type="Proteomes" id="UP001257909">
    <property type="component" value="Unassembled WGS sequence"/>
</dbReference>